<gene>
    <name evidence="2" type="ORF">RND71_014760</name>
</gene>
<reference evidence="2" key="1">
    <citation type="submission" date="2023-12" db="EMBL/GenBank/DDBJ databases">
        <title>Genome assembly of Anisodus tanguticus.</title>
        <authorList>
            <person name="Wang Y.-J."/>
        </authorList>
    </citation>
    <scope>NUCLEOTIDE SEQUENCE</scope>
    <source>
        <strain evidence="2">KB-2021</strain>
        <tissue evidence="2">Leaf</tissue>
    </source>
</reference>
<organism evidence="2 3">
    <name type="scientific">Anisodus tanguticus</name>
    <dbReference type="NCBI Taxonomy" id="243964"/>
    <lineage>
        <taxon>Eukaryota</taxon>
        <taxon>Viridiplantae</taxon>
        <taxon>Streptophyta</taxon>
        <taxon>Embryophyta</taxon>
        <taxon>Tracheophyta</taxon>
        <taxon>Spermatophyta</taxon>
        <taxon>Magnoliopsida</taxon>
        <taxon>eudicotyledons</taxon>
        <taxon>Gunneridae</taxon>
        <taxon>Pentapetalae</taxon>
        <taxon>asterids</taxon>
        <taxon>lamiids</taxon>
        <taxon>Solanales</taxon>
        <taxon>Solanaceae</taxon>
        <taxon>Solanoideae</taxon>
        <taxon>Hyoscyameae</taxon>
        <taxon>Anisodus</taxon>
    </lineage>
</organism>
<evidence type="ECO:0000313" key="3">
    <source>
        <dbReference type="Proteomes" id="UP001291623"/>
    </source>
</evidence>
<accession>A0AAE1VNY8</accession>
<sequence length="192" mass="21148">MTGLENNIWCVHKEKKRVKNELSTGNLRIDPKIMHIVQKEKKLKHTQCLLKNLFSIFCTILTNIYVDGHIQRLPLLHIGSSSSAHASTYSQNSFSAVPKDKISPVKAAEDFYADAAIEVLSEAEQQPKDTLAVDTQAFIDIPSVVVAEPLLDAERGFPKEKTAPNTNCYSTTIPTGGHHGASSGSRNQPRPN</sequence>
<dbReference type="AlphaFoldDB" id="A0AAE1VNY8"/>
<protein>
    <submittedName>
        <fullName evidence="2">Uncharacterized protein</fullName>
    </submittedName>
</protein>
<keyword evidence="3" id="KW-1185">Reference proteome</keyword>
<dbReference type="EMBL" id="JAVYJV010000007">
    <property type="protein sequence ID" value="KAK4366880.1"/>
    <property type="molecule type" value="Genomic_DNA"/>
</dbReference>
<evidence type="ECO:0000256" key="1">
    <source>
        <dbReference type="SAM" id="MobiDB-lite"/>
    </source>
</evidence>
<feature type="compositionally biased region" description="Polar residues" evidence="1">
    <location>
        <begin position="163"/>
        <end position="174"/>
    </location>
</feature>
<name>A0AAE1VNY8_9SOLA</name>
<feature type="region of interest" description="Disordered" evidence="1">
    <location>
        <begin position="156"/>
        <end position="192"/>
    </location>
</feature>
<comment type="caution">
    <text evidence="2">The sequence shown here is derived from an EMBL/GenBank/DDBJ whole genome shotgun (WGS) entry which is preliminary data.</text>
</comment>
<proteinExistence type="predicted"/>
<dbReference type="Proteomes" id="UP001291623">
    <property type="component" value="Unassembled WGS sequence"/>
</dbReference>
<evidence type="ECO:0000313" key="2">
    <source>
        <dbReference type="EMBL" id="KAK4366880.1"/>
    </source>
</evidence>
<feature type="compositionally biased region" description="Polar residues" evidence="1">
    <location>
        <begin position="182"/>
        <end position="192"/>
    </location>
</feature>